<comment type="similarity">
    <text evidence="2">Belongs to the peptidase C78 family.</text>
</comment>
<protein>
    <recommendedName>
        <fullName evidence="9">Ufm1-specific protease</fullName>
    </recommendedName>
    <alternativeName>
        <fullName evidence="10">Odorant response abnormal protein 8</fullName>
    </alternativeName>
</protein>
<dbReference type="GO" id="GO:0005789">
    <property type="term" value="C:endoplasmic reticulum membrane"/>
    <property type="evidence" value="ECO:0007669"/>
    <property type="project" value="UniProtKB-SubCell"/>
</dbReference>
<dbReference type="Proteomes" id="UP000025227">
    <property type="component" value="Unplaced"/>
</dbReference>
<evidence type="ECO:0000259" key="12">
    <source>
        <dbReference type="Pfam" id="PF22084"/>
    </source>
</evidence>
<dbReference type="GO" id="GO:0071567">
    <property type="term" value="F:deUFMylase activity"/>
    <property type="evidence" value="ECO:0007669"/>
    <property type="project" value="TreeGrafter"/>
</dbReference>
<keyword evidence="6" id="KW-0788">Thiol protease</keyword>
<dbReference type="SUPFAM" id="SSF54001">
    <property type="entry name" value="Cysteine proteinases"/>
    <property type="match status" value="1"/>
</dbReference>
<comment type="function">
    <text evidence="7">Thiol protease which recognizes and hydrolyzes the peptide bond at the C-terminal Gly of ufm-1, a ubiquitin-like modifier protein bound to a number of target proteins. Required, with oct-4, for the localization of a subset of 7 transmembrane domain odorant receptors, including odr-10, to the cilia of olfactory neurons AWA and AWC. Operates in aggregation behavior, and responses to oxygen levels.</text>
</comment>
<reference evidence="14" key="1">
    <citation type="submission" date="2020-12" db="UniProtKB">
        <authorList>
            <consortium name="WormBaseParasite"/>
        </authorList>
    </citation>
    <scope>IDENTIFICATION</scope>
    <source>
        <strain evidence="14">MHco3</strain>
    </source>
</reference>
<evidence type="ECO:0000313" key="14">
    <source>
        <dbReference type="WBParaSite" id="HCON_00114410-00001"/>
    </source>
</evidence>
<keyword evidence="4" id="KW-0833">Ubl conjugation pathway</keyword>
<comment type="subunit">
    <text evidence="8">Interacts with odr-4.</text>
</comment>
<comment type="subcellular location">
    <subcellularLocation>
        <location evidence="1">Endoplasmic reticulum membrane</location>
        <topology evidence="1">Peripheral membrane protein</topology>
    </subcellularLocation>
</comment>
<dbReference type="GO" id="GO:0006508">
    <property type="term" value="P:proteolysis"/>
    <property type="evidence" value="ECO:0007669"/>
    <property type="project" value="UniProtKB-KW"/>
</dbReference>
<dbReference type="AlphaFoldDB" id="A0A7I4YL17"/>
<evidence type="ECO:0000259" key="11">
    <source>
        <dbReference type="Pfam" id="PF07910"/>
    </source>
</evidence>
<evidence type="ECO:0000313" key="13">
    <source>
        <dbReference type="Proteomes" id="UP000025227"/>
    </source>
</evidence>
<evidence type="ECO:0000256" key="5">
    <source>
        <dbReference type="ARBA" id="ARBA00022801"/>
    </source>
</evidence>
<evidence type="ECO:0000256" key="6">
    <source>
        <dbReference type="ARBA" id="ARBA00022807"/>
    </source>
</evidence>
<evidence type="ECO:0000256" key="2">
    <source>
        <dbReference type="ARBA" id="ARBA00008552"/>
    </source>
</evidence>
<keyword evidence="5" id="KW-0378">Hydrolase</keyword>
<dbReference type="Pfam" id="PF22084">
    <property type="entry name" value="UfSP_MPN_N"/>
    <property type="match status" value="1"/>
</dbReference>
<dbReference type="Pfam" id="PF07910">
    <property type="entry name" value="Peptidase_C78"/>
    <property type="match status" value="1"/>
</dbReference>
<evidence type="ECO:0000256" key="3">
    <source>
        <dbReference type="ARBA" id="ARBA00022670"/>
    </source>
</evidence>
<name>A0A7I4YL17_HAECO</name>
<proteinExistence type="inferred from homology"/>
<organism evidence="13 14">
    <name type="scientific">Haemonchus contortus</name>
    <name type="common">Barber pole worm</name>
    <dbReference type="NCBI Taxonomy" id="6289"/>
    <lineage>
        <taxon>Eukaryota</taxon>
        <taxon>Metazoa</taxon>
        <taxon>Ecdysozoa</taxon>
        <taxon>Nematoda</taxon>
        <taxon>Chromadorea</taxon>
        <taxon>Rhabditida</taxon>
        <taxon>Rhabditina</taxon>
        <taxon>Rhabditomorpha</taxon>
        <taxon>Strongyloidea</taxon>
        <taxon>Trichostrongylidae</taxon>
        <taxon>Haemonchus</taxon>
    </lineage>
</organism>
<dbReference type="InterPro" id="IPR012462">
    <property type="entry name" value="UFSP1/2_DUB_cat"/>
</dbReference>
<dbReference type="PANTHER" id="PTHR48153:SF2">
    <property type="entry name" value="UFM1-SPECIFIC PROTEASE 2"/>
    <property type="match status" value="1"/>
</dbReference>
<dbReference type="OMA" id="NGFTDKP"/>
<feature type="domain" description="UFSP1/2/DUB catalytic" evidence="11">
    <location>
        <begin position="363"/>
        <end position="547"/>
    </location>
</feature>
<dbReference type="Gene3D" id="3.90.70.130">
    <property type="match status" value="1"/>
</dbReference>
<evidence type="ECO:0000256" key="4">
    <source>
        <dbReference type="ARBA" id="ARBA00022786"/>
    </source>
</evidence>
<sequence>MKQKWLINTDLVFQNYRNLRSWSDESSQIGGLVFGRPTRKEIVLVIFIPSEAVTLSTVQFMLSCMSADVHLVGNVCVDGNEVTTIGDGFTLTTTKDILEAADATTFLTHNDILRHSTVIPEGLSVRVQVGFSCALRSGVEAEDLQNGMEKFITRLDQLSFASVERDILLRKDMSKELIDKQRHIFDDLSRSALQYKDYVELSTYRCLALTGKDDSEDQKMVPIVRITRDGTEYKRFTANLTATVPVVFGDCPSILYNCLLEGIRRRVYSMVYVVNNGLHCVKRNVAPTISQVFLPAGWSSFLHIQCPVDDGVEQQSFRVELHKLFNLPLNVPCLRPAQAVTFAPSKLLRSPHLYISNYKQRGVVSVVKGDYHYHHYMQDGIDDAGWGCAYRSLQSIWSWFVLNGFTDKPVPSHVEIQRCLVDIGDKEEKFVGSRQWIGSTEIGFALDHLLGIESRFIVTNSGAEVAERARELALHFQTVGTPVMIGGGQLAHTILGVDFDENSGDCAFLVLDPHYTGSEDLKVVLSKGWCGWKPPTFWNPEFFYNIVLPQPPKNTL</sequence>
<feature type="domain" description="UFSP N-terminal MPN" evidence="12">
    <location>
        <begin position="30"/>
        <end position="112"/>
    </location>
</feature>
<keyword evidence="13" id="KW-1185">Reference proteome</keyword>
<dbReference type="FunFam" id="3.90.70.130:FF:000001">
    <property type="entry name" value="Probable Ufm1-specific protease 2"/>
    <property type="match status" value="1"/>
</dbReference>
<evidence type="ECO:0000256" key="1">
    <source>
        <dbReference type="ARBA" id="ARBA00004406"/>
    </source>
</evidence>
<dbReference type="GO" id="GO:0005634">
    <property type="term" value="C:nucleus"/>
    <property type="evidence" value="ECO:0007669"/>
    <property type="project" value="TreeGrafter"/>
</dbReference>
<evidence type="ECO:0000256" key="9">
    <source>
        <dbReference type="ARBA" id="ARBA00073057"/>
    </source>
</evidence>
<dbReference type="OrthoDB" id="417506at2759"/>
<dbReference type="InterPro" id="IPR054308">
    <property type="entry name" value="UFSP_MPN"/>
</dbReference>
<evidence type="ECO:0000256" key="8">
    <source>
        <dbReference type="ARBA" id="ARBA00064300"/>
    </source>
</evidence>
<evidence type="ECO:0000256" key="7">
    <source>
        <dbReference type="ARBA" id="ARBA00056938"/>
    </source>
</evidence>
<dbReference type="InterPro" id="IPR038765">
    <property type="entry name" value="Papain-like_cys_pep_sf"/>
</dbReference>
<dbReference type="PANTHER" id="PTHR48153">
    <property type="entry name" value="UFM1-SPECIFIC PROTEASE 2"/>
    <property type="match status" value="1"/>
</dbReference>
<keyword evidence="3" id="KW-0645">Protease</keyword>
<accession>A0A7I4YL17</accession>
<evidence type="ECO:0000256" key="10">
    <source>
        <dbReference type="ARBA" id="ARBA00076114"/>
    </source>
</evidence>
<dbReference type="WBParaSite" id="HCON_00114410-00001">
    <property type="protein sequence ID" value="HCON_00114410-00001"/>
    <property type="gene ID" value="HCON_00114410"/>
</dbReference>